<dbReference type="PROSITE" id="PS51257">
    <property type="entry name" value="PROKAR_LIPOPROTEIN"/>
    <property type="match status" value="1"/>
</dbReference>
<dbReference type="OrthoDB" id="9766758at2"/>
<dbReference type="Gene3D" id="3.40.190.10">
    <property type="entry name" value="Periplasmic binding protein-like II"/>
    <property type="match status" value="2"/>
</dbReference>
<dbReference type="GO" id="GO:0015768">
    <property type="term" value="P:maltose transport"/>
    <property type="evidence" value="ECO:0007669"/>
    <property type="project" value="TreeGrafter"/>
</dbReference>
<dbReference type="Pfam" id="PF13416">
    <property type="entry name" value="SBP_bac_8"/>
    <property type="match status" value="1"/>
</dbReference>
<dbReference type="SUPFAM" id="SSF53850">
    <property type="entry name" value="Periplasmic binding protein-like II"/>
    <property type="match status" value="1"/>
</dbReference>
<accession>A0A3P1T2V1</accession>
<evidence type="ECO:0000313" key="6">
    <source>
        <dbReference type="Proteomes" id="UP000280819"/>
    </source>
</evidence>
<protein>
    <submittedName>
        <fullName evidence="5">Extracellular solute-binding protein</fullName>
    </submittedName>
</protein>
<evidence type="ECO:0000256" key="3">
    <source>
        <dbReference type="ARBA" id="ARBA00022729"/>
    </source>
</evidence>
<keyword evidence="2" id="KW-0813">Transport</keyword>
<dbReference type="PANTHER" id="PTHR30061">
    <property type="entry name" value="MALTOSE-BINDING PERIPLASMIC PROTEIN"/>
    <property type="match status" value="1"/>
</dbReference>
<proteinExistence type="inferred from homology"/>
<sequence>MRRSLLALVGAGLSLALAACGSGTPSTTSSGPASSAAMENSAPADAGTLTVWVDETRIEAFKEVGEAYKAESGVSLDIVQKPSQDIKTDFIAQAPSGQGPDLIVGANDWIGTLASNGIIAPVELGDKAGAFSEPAAKAFTHGGQLMGVPYAVENIALVRNNKLAQETPATFDELVTQGTELTPDFPVLIQQGDKGDAYHLYPIQTSFGAPLFKTDDKGDYLLELGMKGAEGEAFASYVKKLADAKVLSASVGGDQAKQAFLDGRSAYIVTGPWWGSEFAKGGMDITVLPIPSAGGQDAAPFVGVQGVYLSAKSNNALLANQFLTYLAGEDAQKMLYEAGGRVPAVASVANNIDDPVLKGFGEAATKGHPLPSFPELEGIWPQWGGGELAIIDGSAEPVAGWQQMIGNIEEQITK</sequence>
<comment type="similarity">
    <text evidence="1">Belongs to the bacterial solute-binding protein 1 family.</text>
</comment>
<feature type="chain" id="PRO_5039299013" evidence="4">
    <location>
        <begin position="19"/>
        <end position="414"/>
    </location>
</feature>
<dbReference type="GO" id="GO:0042956">
    <property type="term" value="P:maltodextrin transmembrane transport"/>
    <property type="evidence" value="ECO:0007669"/>
    <property type="project" value="TreeGrafter"/>
</dbReference>
<dbReference type="GO" id="GO:0055052">
    <property type="term" value="C:ATP-binding cassette (ABC) transporter complex, substrate-binding subunit-containing"/>
    <property type="evidence" value="ECO:0007669"/>
    <property type="project" value="TreeGrafter"/>
</dbReference>
<evidence type="ECO:0000313" key="5">
    <source>
        <dbReference type="EMBL" id="RRD03709.1"/>
    </source>
</evidence>
<dbReference type="InterPro" id="IPR006059">
    <property type="entry name" value="SBP"/>
</dbReference>
<evidence type="ECO:0000256" key="4">
    <source>
        <dbReference type="SAM" id="SignalP"/>
    </source>
</evidence>
<feature type="signal peptide" evidence="4">
    <location>
        <begin position="1"/>
        <end position="18"/>
    </location>
</feature>
<keyword evidence="3 4" id="KW-0732">Signal</keyword>
<dbReference type="RefSeq" id="WP_124845584.1">
    <property type="nucleotide sequence ID" value="NZ_RQZG01000017.1"/>
</dbReference>
<dbReference type="EMBL" id="RQZG01000017">
    <property type="protein sequence ID" value="RRD03709.1"/>
    <property type="molecule type" value="Genomic_DNA"/>
</dbReference>
<evidence type="ECO:0000256" key="1">
    <source>
        <dbReference type="ARBA" id="ARBA00008520"/>
    </source>
</evidence>
<gene>
    <name evidence="5" type="ORF">EII34_12955</name>
</gene>
<dbReference type="AlphaFoldDB" id="A0A3P1T2V1"/>
<organism evidence="5 6">
    <name type="scientific">Arachnia propionica</name>
    <dbReference type="NCBI Taxonomy" id="1750"/>
    <lineage>
        <taxon>Bacteria</taxon>
        <taxon>Bacillati</taxon>
        <taxon>Actinomycetota</taxon>
        <taxon>Actinomycetes</taxon>
        <taxon>Propionibacteriales</taxon>
        <taxon>Propionibacteriaceae</taxon>
        <taxon>Arachnia</taxon>
    </lineage>
</organism>
<evidence type="ECO:0000256" key="2">
    <source>
        <dbReference type="ARBA" id="ARBA00022448"/>
    </source>
</evidence>
<reference evidence="5 6" key="1">
    <citation type="submission" date="2018-11" db="EMBL/GenBank/DDBJ databases">
        <title>Genomes From Bacteria Associated with the Canine Oral Cavity: a Test Case for Automated Genome-Based Taxonomic Assignment.</title>
        <authorList>
            <person name="Coil D.A."/>
            <person name="Jospin G."/>
            <person name="Darling A.E."/>
            <person name="Wallis C."/>
            <person name="Davis I.J."/>
            <person name="Harris S."/>
            <person name="Eisen J.A."/>
            <person name="Holcombe L.J."/>
            <person name="O'Flynn C."/>
        </authorList>
    </citation>
    <scope>NUCLEOTIDE SEQUENCE [LARGE SCALE GENOMIC DNA]</scope>
    <source>
        <strain evidence="5 6">OH887_COT-365</strain>
    </source>
</reference>
<comment type="caution">
    <text evidence="5">The sequence shown here is derived from an EMBL/GenBank/DDBJ whole genome shotgun (WGS) entry which is preliminary data.</text>
</comment>
<name>A0A3P1T2V1_9ACTN</name>
<dbReference type="GO" id="GO:1901982">
    <property type="term" value="F:maltose binding"/>
    <property type="evidence" value="ECO:0007669"/>
    <property type="project" value="TreeGrafter"/>
</dbReference>
<dbReference type="Proteomes" id="UP000280819">
    <property type="component" value="Unassembled WGS sequence"/>
</dbReference>
<dbReference type="PANTHER" id="PTHR30061:SF50">
    <property type="entry name" value="MALTOSE_MALTODEXTRIN-BINDING PERIPLASMIC PROTEIN"/>
    <property type="match status" value="1"/>
</dbReference>